<feature type="domain" description="CHRD" evidence="1">
    <location>
        <begin position="42"/>
        <end position="173"/>
    </location>
</feature>
<sequence length="173" mass="17902">MKNSIGICALLAIGLMLNGCQKESIESIPGASNNREAGARKANGNFTAHLTGDEEVPVPVVTNATGQAMFKLSKDGTALTYKLIVANIKSVRFGHLHLAAKGANGGVVVDLVGRTEPSPQGVIAEGTITGASLKGALLGKPLSDLINAMENQGVYVNVHSDEFPGGEIRGQVR</sequence>
<dbReference type="RefSeq" id="WP_253526527.1">
    <property type="nucleotide sequence ID" value="NZ_JAMZEL010000002.1"/>
</dbReference>
<accession>A0ABT1FKR5</accession>
<dbReference type="Pfam" id="PF07452">
    <property type="entry name" value="CHRD"/>
    <property type="match status" value="1"/>
</dbReference>
<gene>
    <name evidence="2" type="ORF">NCI00_07810</name>
</gene>
<dbReference type="InterPro" id="IPR010895">
    <property type="entry name" value="CHRD"/>
</dbReference>
<organism evidence="2 3">
    <name type="scientific">Runella salmonicolor</name>
    <dbReference type="NCBI Taxonomy" id="2950278"/>
    <lineage>
        <taxon>Bacteria</taxon>
        <taxon>Pseudomonadati</taxon>
        <taxon>Bacteroidota</taxon>
        <taxon>Cytophagia</taxon>
        <taxon>Cytophagales</taxon>
        <taxon>Spirosomataceae</taxon>
        <taxon>Runella</taxon>
    </lineage>
</organism>
<dbReference type="SMART" id="SM00754">
    <property type="entry name" value="CHRD"/>
    <property type="match status" value="1"/>
</dbReference>
<comment type="caution">
    <text evidence="2">The sequence shown here is derived from an EMBL/GenBank/DDBJ whole genome shotgun (WGS) entry which is preliminary data.</text>
</comment>
<protein>
    <submittedName>
        <fullName evidence="2">CHRD domain-containing protein</fullName>
    </submittedName>
</protein>
<evidence type="ECO:0000313" key="3">
    <source>
        <dbReference type="Proteomes" id="UP001204772"/>
    </source>
</evidence>
<reference evidence="2 3" key="1">
    <citation type="submission" date="2022-06" db="EMBL/GenBank/DDBJ databases">
        <title>Runella sp. S5 genome sequencing.</title>
        <authorList>
            <person name="Park S."/>
        </authorList>
    </citation>
    <scope>NUCLEOTIDE SEQUENCE [LARGE SCALE GENOMIC DNA]</scope>
    <source>
        <strain evidence="2 3">S5</strain>
    </source>
</reference>
<dbReference type="EMBL" id="JAMZEL010000002">
    <property type="protein sequence ID" value="MCP1382324.1"/>
    <property type="molecule type" value="Genomic_DNA"/>
</dbReference>
<proteinExistence type="predicted"/>
<keyword evidence="3" id="KW-1185">Reference proteome</keyword>
<name>A0ABT1FKR5_9BACT</name>
<evidence type="ECO:0000259" key="1">
    <source>
        <dbReference type="PROSITE" id="PS50933"/>
    </source>
</evidence>
<dbReference type="PROSITE" id="PS50933">
    <property type="entry name" value="CHRD"/>
    <property type="match status" value="1"/>
</dbReference>
<dbReference type="Proteomes" id="UP001204772">
    <property type="component" value="Unassembled WGS sequence"/>
</dbReference>
<evidence type="ECO:0000313" key="2">
    <source>
        <dbReference type="EMBL" id="MCP1382324.1"/>
    </source>
</evidence>